<evidence type="ECO:0000313" key="2">
    <source>
        <dbReference type="EMBL" id="GEJ58982.1"/>
    </source>
</evidence>
<gene>
    <name evidence="2" type="ORF">AMYX_37230</name>
</gene>
<dbReference type="RefSeq" id="WP_176068017.1">
    <property type="nucleotide sequence ID" value="NZ_BJTG01000009.1"/>
</dbReference>
<organism evidence="2 3">
    <name type="scientific">Anaeromyxobacter diazotrophicus</name>
    <dbReference type="NCBI Taxonomy" id="2590199"/>
    <lineage>
        <taxon>Bacteria</taxon>
        <taxon>Pseudomonadati</taxon>
        <taxon>Myxococcota</taxon>
        <taxon>Myxococcia</taxon>
        <taxon>Myxococcales</taxon>
        <taxon>Cystobacterineae</taxon>
        <taxon>Anaeromyxobacteraceae</taxon>
        <taxon>Anaeromyxobacter</taxon>
    </lineage>
</organism>
<dbReference type="AlphaFoldDB" id="A0A7I9VRC1"/>
<keyword evidence="3" id="KW-1185">Reference proteome</keyword>
<dbReference type="EMBL" id="BJTG01000009">
    <property type="protein sequence ID" value="GEJ58982.1"/>
    <property type="molecule type" value="Genomic_DNA"/>
</dbReference>
<name>A0A7I9VRC1_9BACT</name>
<comment type="caution">
    <text evidence="2">The sequence shown here is derived from an EMBL/GenBank/DDBJ whole genome shotgun (WGS) entry which is preliminary data.</text>
</comment>
<keyword evidence="1" id="KW-0732">Signal</keyword>
<protein>
    <recommendedName>
        <fullName evidence="4">Outer membrane protein beta-barrel domain-containing protein</fullName>
    </recommendedName>
</protein>
<reference evidence="3" key="1">
    <citation type="journal article" date="2020" name="Appl. Environ. Microbiol.">
        <title>Diazotrophic Anaeromyxobacter Isolates from Soils.</title>
        <authorList>
            <person name="Masuda Y."/>
            <person name="Yamanaka H."/>
            <person name="Xu Z.X."/>
            <person name="Shiratori Y."/>
            <person name="Aono T."/>
            <person name="Amachi S."/>
            <person name="Senoo K."/>
            <person name="Itoh H."/>
        </authorList>
    </citation>
    <scope>NUCLEOTIDE SEQUENCE [LARGE SCALE GENOMIC DNA]</scope>
    <source>
        <strain evidence="3">R267</strain>
    </source>
</reference>
<feature type="chain" id="PRO_5029532796" description="Outer membrane protein beta-barrel domain-containing protein" evidence="1">
    <location>
        <begin position="23"/>
        <end position="176"/>
    </location>
</feature>
<accession>A0A7I9VRC1</accession>
<sequence>MTRRVAAFLIAIACLAPAAARAQSLLVEGFGGYQGLQPNWGSVKNSFAHGNEGTALVGGDLLAQIGGLGVGVSVDKTVSGNYGQPWAGSILAGFVVPVTVIRLEVLGELGRRGVDFGDIFKDRGQTFVGVRPGVRFRFGPSPLNIGAAALIRWPTSGGDFGSPDWGLVGRIGVEFP</sequence>
<evidence type="ECO:0008006" key="4">
    <source>
        <dbReference type="Google" id="ProtNLM"/>
    </source>
</evidence>
<proteinExistence type="predicted"/>
<evidence type="ECO:0000313" key="3">
    <source>
        <dbReference type="Proteomes" id="UP000503640"/>
    </source>
</evidence>
<evidence type="ECO:0000256" key="1">
    <source>
        <dbReference type="SAM" id="SignalP"/>
    </source>
</evidence>
<feature type="signal peptide" evidence="1">
    <location>
        <begin position="1"/>
        <end position="22"/>
    </location>
</feature>
<dbReference type="Proteomes" id="UP000503640">
    <property type="component" value="Unassembled WGS sequence"/>
</dbReference>